<dbReference type="CDD" id="cd00610">
    <property type="entry name" value="OAT_like"/>
    <property type="match status" value="1"/>
</dbReference>
<comment type="similarity">
    <text evidence="2 6">Belongs to the class-III pyridoxal-phosphate-dependent aminotransferase family.</text>
</comment>
<proteinExistence type="inferred from homology"/>
<evidence type="ECO:0000313" key="8">
    <source>
        <dbReference type="Proteomes" id="UP000320772"/>
    </source>
</evidence>
<gene>
    <name evidence="7" type="ORF">GRO01_10480</name>
</gene>
<name>A0A4Y3M2F4_9PROT</name>
<evidence type="ECO:0000256" key="3">
    <source>
        <dbReference type="ARBA" id="ARBA00022576"/>
    </source>
</evidence>
<dbReference type="InterPro" id="IPR005814">
    <property type="entry name" value="Aminotrans_3"/>
</dbReference>
<evidence type="ECO:0000256" key="5">
    <source>
        <dbReference type="ARBA" id="ARBA00022898"/>
    </source>
</evidence>
<protein>
    <submittedName>
        <fullName evidence="7">Aspartate aminotransferase family protein</fullName>
    </submittedName>
</protein>
<evidence type="ECO:0000313" key="7">
    <source>
        <dbReference type="EMBL" id="GEB03472.1"/>
    </source>
</evidence>
<evidence type="ECO:0000256" key="1">
    <source>
        <dbReference type="ARBA" id="ARBA00001933"/>
    </source>
</evidence>
<dbReference type="Proteomes" id="UP000320772">
    <property type="component" value="Unassembled WGS sequence"/>
</dbReference>
<dbReference type="FunFam" id="3.40.640.10:FF:000014">
    <property type="entry name" value="Adenosylmethionine-8-amino-7-oxononanoate aminotransferase, probable"/>
    <property type="match status" value="1"/>
</dbReference>
<dbReference type="InterPro" id="IPR015421">
    <property type="entry name" value="PyrdxlP-dep_Trfase_major"/>
</dbReference>
<keyword evidence="5 6" id="KW-0663">Pyridoxal phosphate</keyword>
<keyword evidence="4" id="KW-0808">Transferase</keyword>
<dbReference type="Gene3D" id="3.40.640.10">
    <property type="entry name" value="Type I PLP-dependent aspartate aminotransferase-like (Major domain)"/>
    <property type="match status" value="1"/>
</dbReference>
<dbReference type="EMBL" id="BJLY01000002">
    <property type="protein sequence ID" value="GEB03472.1"/>
    <property type="molecule type" value="Genomic_DNA"/>
</dbReference>
<dbReference type="Gene3D" id="3.90.1150.10">
    <property type="entry name" value="Aspartate Aminotransferase, domain 1"/>
    <property type="match status" value="1"/>
</dbReference>
<comment type="caution">
    <text evidence="7">The sequence shown here is derived from an EMBL/GenBank/DDBJ whole genome shotgun (WGS) entry which is preliminary data.</text>
</comment>
<dbReference type="AlphaFoldDB" id="A0A4Y3M2F4"/>
<reference evidence="7 8" key="1">
    <citation type="submission" date="2019-06" db="EMBL/GenBank/DDBJ databases">
        <title>Whole genome shotgun sequence of Gluconobacter roseus NBRC 3990.</title>
        <authorList>
            <person name="Hosoyama A."/>
            <person name="Uohara A."/>
            <person name="Ohji S."/>
            <person name="Ichikawa N."/>
        </authorList>
    </citation>
    <scope>NUCLEOTIDE SEQUENCE [LARGE SCALE GENOMIC DNA]</scope>
    <source>
        <strain evidence="7 8">NBRC 3990</strain>
    </source>
</reference>
<dbReference type="GO" id="GO:0008483">
    <property type="term" value="F:transaminase activity"/>
    <property type="evidence" value="ECO:0007669"/>
    <property type="project" value="UniProtKB-KW"/>
</dbReference>
<comment type="cofactor">
    <cofactor evidence="1">
        <name>pyridoxal 5'-phosphate</name>
        <dbReference type="ChEBI" id="CHEBI:597326"/>
    </cofactor>
</comment>
<dbReference type="InterPro" id="IPR015424">
    <property type="entry name" value="PyrdxlP-dep_Trfase"/>
</dbReference>
<organism evidence="7 8">
    <name type="scientific">Gluconobacter roseus NBRC 3990</name>
    <dbReference type="NCBI Taxonomy" id="1307950"/>
    <lineage>
        <taxon>Bacteria</taxon>
        <taxon>Pseudomonadati</taxon>
        <taxon>Pseudomonadota</taxon>
        <taxon>Alphaproteobacteria</taxon>
        <taxon>Acetobacterales</taxon>
        <taxon>Acetobacteraceae</taxon>
        <taxon>Gluconobacter</taxon>
    </lineage>
</organism>
<accession>A0A4Y3M2F4</accession>
<dbReference type="InterPro" id="IPR049704">
    <property type="entry name" value="Aminotrans_3_PPA_site"/>
</dbReference>
<keyword evidence="8" id="KW-1185">Reference proteome</keyword>
<dbReference type="Pfam" id="PF00202">
    <property type="entry name" value="Aminotran_3"/>
    <property type="match status" value="1"/>
</dbReference>
<keyword evidence="3 7" id="KW-0032">Aminotransferase</keyword>
<dbReference type="PANTHER" id="PTHR43094:SF1">
    <property type="entry name" value="AMINOTRANSFERASE CLASS-III"/>
    <property type="match status" value="1"/>
</dbReference>
<dbReference type="SUPFAM" id="SSF53383">
    <property type="entry name" value="PLP-dependent transferases"/>
    <property type="match status" value="1"/>
</dbReference>
<dbReference type="PROSITE" id="PS00600">
    <property type="entry name" value="AA_TRANSFER_CLASS_3"/>
    <property type="match status" value="1"/>
</dbReference>
<evidence type="ECO:0000256" key="2">
    <source>
        <dbReference type="ARBA" id="ARBA00008954"/>
    </source>
</evidence>
<dbReference type="InterPro" id="IPR015422">
    <property type="entry name" value="PyrdxlP-dep_Trfase_small"/>
</dbReference>
<dbReference type="GO" id="GO:0030170">
    <property type="term" value="F:pyridoxal phosphate binding"/>
    <property type="evidence" value="ECO:0007669"/>
    <property type="project" value="InterPro"/>
</dbReference>
<sequence length="464" mass="50618">MEEMHMSSTLPQTTDDILAADAHLVQSWADLNGLKEPHARTAIVAAKGVMVRDSNGHELIDGIGGLWCVNVGHGRHEIIDAISNQLSTLDFYSTFYTFTHPTAAALARKLAELAPGNLNRVHFSTSGSDANDGAVRILHHYYERLGKPSKKLVLSRHGAYHGSTYLSIAMTTPAYSKGWSKAEGIVHHLKKPHYWREGANMTEAEFTDLLVADMRHEIERLGSENIACFIGEPIMGAGGVIVPPKGYHKRIQALCREYDIKFIADEVVTAFGRLGHFFASKAVFDTQPDIITVAKGVTSGYQPLAATIMTDEIYDVVSGPDGVFTHGMTYAGHPAAAAAGLANIALMEAEQIPERAGVTGKIFENTLRTLEDIDIVGEVRGSHFMMGIEFVRDKASKTLFDTKLNIGMLVARKAQEKGLVARPLGHILILSPPLTLSEEQIAKIGGILRESITEVMNELPKNCR</sequence>
<evidence type="ECO:0000256" key="6">
    <source>
        <dbReference type="RuleBase" id="RU003560"/>
    </source>
</evidence>
<dbReference type="PANTHER" id="PTHR43094">
    <property type="entry name" value="AMINOTRANSFERASE"/>
    <property type="match status" value="1"/>
</dbReference>
<dbReference type="STRING" id="586239.AD943_03855"/>
<evidence type="ECO:0000256" key="4">
    <source>
        <dbReference type="ARBA" id="ARBA00022679"/>
    </source>
</evidence>